<keyword evidence="2" id="KW-1185">Reference proteome</keyword>
<dbReference type="EMBL" id="PGCJ01000741">
    <property type="protein sequence ID" value="PLW22879.1"/>
    <property type="molecule type" value="Genomic_DNA"/>
</dbReference>
<gene>
    <name evidence="1" type="ORF">PCANC_28722</name>
</gene>
<organism evidence="1 2">
    <name type="scientific">Puccinia coronata f. sp. avenae</name>
    <dbReference type="NCBI Taxonomy" id="200324"/>
    <lineage>
        <taxon>Eukaryota</taxon>
        <taxon>Fungi</taxon>
        <taxon>Dikarya</taxon>
        <taxon>Basidiomycota</taxon>
        <taxon>Pucciniomycotina</taxon>
        <taxon>Pucciniomycetes</taxon>
        <taxon>Pucciniales</taxon>
        <taxon>Pucciniaceae</taxon>
        <taxon>Puccinia</taxon>
    </lineage>
</organism>
<proteinExistence type="predicted"/>
<protein>
    <submittedName>
        <fullName evidence="1">Uncharacterized protein</fullName>
    </submittedName>
</protein>
<evidence type="ECO:0000313" key="2">
    <source>
        <dbReference type="Proteomes" id="UP000235388"/>
    </source>
</evidence>
<comment type="caution">
    <text evidence="1">The sequence shown here is derived from an EMBL/GenBank/DDBJ whole genome shotgun (WGS) entry which is preliminary data.</text>
</comment>
<name>A0A2N5TBK8_9BASI</name>
<sequence length="140" mass="14754">MAKFMVEGFGDSQEGLKALIEGADVDELNYRVFDASARILATHHGLGNGETTALRWQQPQSALAQLLDSCASAEFSSVPLTLANKKFHVSGAYSTVHLAELLPLGALLNPAAAVAALSLIFTAWVAGRCSKAGAAEHQME</sequence>
<accession>A0A2N5TBK8</accession>
<reference evidence="1 2" key="1">
    <citation type="submission" date="2017-11" db="EMBL/GenBank/DDBJ databases">
        <title>De novo assembly and phasing of dikaryotic genomes from two isolates of Puccinia coronata f. sp. avenae, the causal agent of oat crown rust.</title>
        <authorList>
            <person name="Miller M.E."/>
            <person name="Zhang Y."/>
            <person name="Omidvar V."/>
            <person name="Sperschneider J."/>
            <person name="Schwessinger B."/>
            <person name="Raley C."/>
            <person name="Palmer J.M."/>
            <person name="Garnica D."/>
            <person name="Upadhyaya N."/>
            <person name="Rathjen J."/>
            <person name="Taylor J.M."/>
            <person name="Park R.F."/>
            <person name="Dodds P.N."/>
            <person name="Hirsch C.D."/>
            <person name="Kianian S.F."/>
            <person name="Figueroa M."/>
        </authorList>
    </citation>
    <scope>NUCLEOTIDE SEQUENCE [LARGE SCALE GENOMIC DNA]</scope>
    <source>
        <strain evidence="1">12NC29</strain>
    </source>
</reference>
<dbReference type="AlphaFoldDB" id="A0A2N5TBK8"/>
<dbReference type="Proteomes" id="UP000235388">
    <property type="component" value="Unassembled WGS sequence"/>
</dbReference>
<evidence type="ECO:0000313" key="1">
    <source>
        <dbReference type="EMBL" id="PLW22879.1"/>
    </source>
</evidence>